<dbReference type="Gene3D" id="2.30.110.10">
    <property type="entry name" value="Electron Transport, Fmn-binding Protein, Chain A"/>
    <property type="match status" value="1"/>
</dbReference>
<sequence length="164" mass="17136">MTTPDLRTQFLEGMSRAAASVHVITTDGPGGRAGLTASAVTSVSVDTPKPSLLVCLNRSSRSAVAILENGVFCVNLLGAEQTALAEAFAGRTEGDRFGTGAWITGPTGSPVLADALVAWDCRITRSELVGSHHVLIGEAEQIWLNAPRLPLIYANRQWLGAPGA</sequence>
<dbReference type="InterPro" id="IPR050268">
    <property type="entry name" value="NADH-dep_flavin_reductase"/>
</dbReference>
<evidence type="ECO:0000313" key="4">
    <source>
        <dbReference type="Proteomes" id="UP000186141"/>
    </source>
</evidence>
<dbReference type="GO" id="GO:0010181">
    <property type="term" value="F:FMN binding"/>
    <property type="evidence" value="ECO:0007669"/>
    <property type="project" value="InterPro"/>
</dbReference>
<dbReference type="AlphaFoldDB" id="A0A1N7PAW0"/>
<dbReference type="InterPro" id="IPR012349">
    <property type="entry name" value="Split_barrel_FMN-bd"/>
</dbReference>
<feature type="domain" description="Flavin reductase like" evidence="2">
    <location>
        <begin position="14"/>
        <end position="160"/>
    </location>
</feature>
<dbReference type="SMART" id="SM00903">
    <property type="entry name" value="Flavin_Reduct"/>
    <property type="match status" value="1"/>
</dbReference>
<dbReference type="PANTHER" id="PTHR30466">
    <property type="entry name" value="FLAVIN REDUCTASE"/>
    <property type="match status" value="1"/>
</dbReference>
<dbReference type="EMBL" id="FTOT01000005">
    <property type="protein sequence ID" value="SIT07569.1"/>
    <property type="molecule type" value="Genomic_DNA"/>
</dbReference>
<dbReference type="Proteomes" id="UP000186141">
    <property type="component" value="Unassembled WGS sequence"/>
</dbReference>
<evidence type="ECO:0000313" key="3">
    <source>
        <dbReference type="EMBL" id="SIT07569.1"/>
    </source>
</evidence>
<dbReference type="GO" id="GO:0006208">
    <property type="term" value="P:pyrimidine nucleobase catabolic process"/>
    <property type="evidence" value="ECO:0007669"/>
    <property type="project" value="TreeGrafter"/>
</dbReference>
<dbReference type="InterPro" id="IPR002563">
    <property type="entry name" value="Flavin_Rdtase-like_dom"/>
</dbReference>
<protein>
    <submittedName>
        <fullName evidence="3">Flavin reductase</fullName>
    </submittedName>
</protein>
<keyword evidence="1" id="KW-0560">Oxidoreductase</keyword>
<organism evidence="3 4">
    <name type="scientific">Gemmobacter megaterium</name>
    <dbReference type="NCBI Taxonomy" id="1086013"/>
    <lineage>
        <taxon>Bacteria</taxon>
        <taxon>Pseudomonadati</taxon>
        <taxon>Pseudomonadota</taxon>
        <taxon>Alphaproteobacteria</taxon>
        <taxon>Rhodobacterales</taxon>
        <taxon>Paracoccaceae</taxon>
        <taxon>Gemmobacter</taxon>
    </lineage>
</organism>
<dbReference type="Pfam" id="PF01613">
    <property type="entry name" value="Flavin_Reduct"/>
    <property type="match status" value="1"/>
</dbReference>
<gene>
    <name evidence="3" type="ORF">SAMN05421774_10599</name>
</gene>
<accession>A0A1N7PAW0</accession>
<dbReference type="STRING" id="1086013.SAMN05421774_10599"/>
<dbReference type="RefSeq" id="WP_076531923.1">
    <property type="nucleotide sequence ID" value="NZ_BMEH01000005.1"/>
</dbReference>
<dbReference type="SUPFAM" id="SSF50475">
    <property type="entry name" value="FMN-binding split barrel"/>
    <property type="match status" value="1"/>
</dbReference>
<evidence type="ECO:0000259" key="2">
    <source>
        <dbReference type="SMART" id="SM00903"/>
    </source>
</evidence>
<dbReference type="PANTHER" id="PTHR30466:SF1">
    <property type="entry name" value="FMN REDUCTASE (NADH) RUTF"/>
    <property type="match status" value="1"/>
</dbReference>
<keyword evidence="4" id="KW-1185">Reference proteome</keyword>
<dbReference type="OrthoDB" id="9789254at2"/>
<evidence type="ECO:0000256" key="1">
    <source>
        <dbReference type="ARBA" id="ARBA00023002"/>
    </source>
</evidence>
<name>A0A1N7PAW0_9RHOB</name>
<dbReference type="GO" id="GO:0042602">
    <property type="term" value="F:riboflavin reductase (NADPH) activity"/>
    <property type="evidence" value="ECO:0007669"/>
    <property type="project" value="TreeGrafter"/>
</dbReference>
<reference evidence="3 4" key="1">
    <citation type="submission" date="2017-01" db="EMBL/GenBank/DDBJ databases">
        <authorList>
            <person name="Mah S.A."/>
            <person name="Swanson W.J."/>
            <person name="Moy G.W."/>
            <person name="Vacquier V.D."/>
        </authorList>
    </citation>
    <scope>NUCLEOTIDE SEQUENCE [LARGE SCALE GENOMIC DNA]</scope>
    <source>
        <strain evidence="3 4">DSM 26375</strain>
    </source>
</reference>
<proteinExistence type="predicted"/>